<protein>
    <submittedName>
        <fullName evidence="1">Uncharacterized protein</fullName>
    </submittedName>
</protein>
<sequence>MFDLRGETTVDEPIHWLEVLEDVIKTDGDRERKESHRKKARIIKEAAEWEEQREARRGKRIRVEVPLAPSDGDLLTFYFPRKHPAPGRPLGPCQAMIDEIRQSTAETTKKMEELRAGQAADQMILDFEDMRESTVILKRASQAAQNLQLGHGNRMLEETRAAKAKFASLAKATLPRRFDLKSSRRGRRTH</sequence>
<dbReference type="Proteomes" id="UP000193144">
    <property type="component" value="Unassembled WGS sequence"/>
</dbReference>
<name>A0A1Y1ZJG6_9PLEO</name>
<organism evidence="1 2">
    <name type="scientific">Clohesyomyces aquaticus</name>
    <dbReference type="NCBI Taxonomy" id="1231657"/>
    <lineage>
        <taxon>Eukaryota</taxon>
        <taxon>Fungi</taxon>
        <taxon>Dikarya</taxon>
        <taxon>Ascomycota</taxon>
        <taxon>Pezizomycotina</taxon>
        <taxon>Dothideomycetes</taxon>
        <taxon>Pleosporomycetidae</taxon>
        <taxon>Pleosporales</taxon>
        <taxon>Lindgomycetaceae</taxon>
        <taxon>Clohesyomyces</taxon>
    </lineage>
</organism>
<keyword evidence="2" id="KW-1185">Reference proteome</keyword>
<dbReference type="AlphaFoldDB" id="A0A1Y1ZJG6"/>
<comment type="caution">
    <text evidence="1">The sequence shown here is derived from an EMBL/GenBank/DDBJ whole genome shotgun (WGS) entry which is preliminary data.</text>
</comment>
<accession>A0A1Y1ZJG6</accession>
<evidence type="ECO:0000313" key="1">
    <source>
        <dbReference type="EMBL" id="ORY10334.1"/>
    </source>
</evidence>
<dbReference type="EMBL" id="MCFA01000074">
    <property type="protein sequence ID" value="ORY10334.1"/>
    <property type="molecule type" value="Genomic_DNA"/>
</dbReference>
<reference evidence="1 2" key="1">
    <citation type="submission" date="2016-07" db="EMBL/GenBank/DDBJ databases">
        <title>Pervasive Adenine N6-methylation of Active Genes in Fungi.</title>
        <authorList>
            <consortium name="DOE Joint Genome Institute"/>
            <person name="Mondo S.J."/>
            <person name="Dannebaum R.O."/>
            <person name="Kuo R.C."/>
            <person name="Labutti K."/>
            <person name="Haridas S."/>
            <person name="Kuo A."/>
            <person name="Salamov A."/>
            <person name="Ahrendt S.R."/>
            <person name="Lipzen A."/>
            <person name="Sullivan W."/>
            <person name="Andreopoulos W.B."/>
            <person name="Clum A."/>
            <person name="Lindquist E."/>
            <person name="Daum C."/>
            <person name="Ramamoorthy G.K."/>
            <person name="Gryganskyi A."/>
            <person name="Culley D."/>
            <person name="Magnuson J.K."/>
            <person name="James T.Y."/>
            <person name="O'Malley M.A."/>
            <person name="Stajich J.E."/>
            <person name="Spatafora J.W."/>
            <person name="Visel A."/>
            <person name="Grigoriev I.V."/>
        </authorList>
    </citation>
    <scope>NUCLEOTIDE SEQUENCE [LARGE SCALE GENOMIC DNA]</scope>
    <source>
        <strain evidence="1 2">CBS 115471</strain>
    </source>
</reference>
<gene>
    <name evidence="1" type="ORF">BCR34DRAFT_602180</name>
</gene>
<evidence type="ECO:0000313" key="2">
    <source>
        <dbReference type="Proteomes" id="UP000193144"/>
    </source>
</evidence>
<proteinExistence type="predicted"/>